<dbReference type="AlphaFoldDB" id="A0A6A7ACP1"/>
<feature type="compositionally biased region" description="Acidic residues" evidence="1">
    <location>
        <begin position="395"/>
        <end position="410"/>
    </location>
</feature>
<proteinExistence type="predicted"/>
<accession>A0A6A7ACP1</accession>
<organism evidence="3 4">
    <name type="scientific">Ophiobolus disseminans</name>
    <dbReference type="NCBI Taxonomy" id="1469910"/>
    <lineage>
        <taxon>Eukaryota</taxon>
        <taxon>Fungi</taxon>
        <taxon>Dikarya</taxon>
        <taxon>Ascomycota</taxon>
        <taxon>Pezizomycotina</taxon>
        <taxon>Dothideomycetes</taxon>
        <taxon>Pleosporomycetidae</taxon>
        <taxon>Pleosporales</taxon>
        <taxon>Pleosporineae</taxon>
        <taxon>Phaeosphaeriaceae</taxon>
        <taxon>Ophiobolus</taxon>
    </lineage>
</organism>
<feature type="region of interest" description="Disordered" evidence="1">
    <location>
        <begin position="1"/>
        <end position="39"/>
    </location>
</feature>
<dbReference type="OrthoDB" id="10259622at2759"/>
<gene>
    <name evidence="3" type="ORF">CC86DRAFT_366554</name>
</gene>
<feature type="compositionally biased region" description="Low complexity" evidence="1">
    <location>
        <begin position="411"/>
        <end position="421"/>
    </location>
</feature>
<dbReference type="PANTHER" id="PTHR46364">
    <property type="entry name" value="OS08G0421900 PROTEIN"/>
    <property type="match status" value="1"/>
</dbReference>
<dbReference type="EMBL" id="MU006218">
    <property type="protein sequence ID" value="KAF2831080.1"/>
    <property type="molecule type" value="Genomic_DNA"/>
</dbReference>
<dbReference type="Proteomes" id="UP000799424">
    <property type="component" value="Unassembled WGS sequence"/>
</dbReference>
<evidence type="ECO:0000313" key="4">
    <source>
        <dbReference type="Proteomes" id="UP000799424"/>
    </source>
</evidence>
<evidence type="ECO:0000259" key="2">
    <source>
        <dbReference type="PROSITE" id="PS51038"/>
    </source>
</evidence>
<feature type="compositionally biased region" description="Basic residues" evidence="1">
    <location>
        <begin position="59"/>
        <end position="73"/>
    </location>
</feature>
<dbReference type="Gene3D" id="3.30.40.10">
    <property type="entry name" value="Zinc/RING finger domain, C3HC4 (zinc finger)"/>
    <property type="match status" value="1"/>
</dbReference>
<dbReference type="InterPro" id="IPR001025">
    <property type="entry name" value="BAH_dom"/>
</dbReference>
<feature type="region of interest" description="Disordered" evidence="1">
    <location>
        <begin position="53"/>
        <end position="81"/>
    </location>
</feature>
<dbReference type="GO" id="GO:0003682">
    <property type="term" value="F:chromatin binding"/>
    <property type="evidence" value="ECO:0007669"/>
    <property type="project" value="InterPro"/>
</dbReference>
<keyword evidence="4" id="KW-1185">Reference proteome</keyword>
<feature type="region of interest" description="Disordered" evidence="1">
    <location>
        <begin position="368"/>
        <end position="442"/>
    </location>
</feature>
<dbReference type="Gene3D" id="2.30.30.490">
    <property type="match status" value="1"/>
</dbReference>
<evidence type="ECO:0000256" key="1">
    <source>
        <dbReference type="SAM" id="MobiDB-lite"/>
    </source>
</evidence>
<feature type="compositionally biased region" description="Polar residues" evidence="1">
    <location>
        <begin position="433"/>
        <end position="442"/>
    </location>
</feature>
<name>A0A6A7ACP1_9PLEO</name>
<dbReference type="CDD" id="cd04370">
    <property type="entry name" value="BAH"/>
    <property type="match status" value="1"/>
</dbReference>
<protein>
    <recommendedName>
        <fullName evidence="2">BAH domain-containing protein</fullName>
    </recommendedName>
</protein>
<sequence length="442" mass="49312">MPPRTNKGTARPTPKKTPETATPEIDTPDTTSKKRKVDWATIDDKKPFGGFKLEAVKIRAPKKSSPSHKKQRTGKSSSVEYKEAPLDAEIVTKNPFSESELSETHYNVKPPLEWESTLRYRKFTISEAEFEVGQVIFVNITEDDNESKDVSQYAFARILEVRAGDASHVFLRVYYLYKPEELPEGRQPHHGDSELIASNHMDIIEAMTVVDRAEVVHWDENPENSEWPLRDQWFWRQTYDIEKPKAQQLSKLRQYCIDKAPCNPDEPLINCSSCAKWLHAHCLEEKAVEDAYEEQKVPARSRPAKNKKKGARRSSTGSAFTAHLTTYDTGQICLTVTDNRPGEEDNRWNVDVKCLLCQTLIEKAAKEIPPEEAQASSKGVDSVAATPAVPVPSSADEEDSVVGNDTDTDPTTEPPTSDAAAPPDPVPKAVPNGETTVEPSSA</sequence>
<dbReference type="InterPro" id="IPR043151">
    <property type="entry name" value="BAH_sf"/>
</dbReference>
<evidence type="ECO:0000313" key="3">
    <source>
        <dbReference type="EMBL" id="KAF2831080.1"/>
    </source>
</evidence>
<dbReference type="PROSITE" id="PS51038">
    <property type="entry name" value="BAH"/>
    <property type="match status" value="1"/>
</dbReference>
<dbReference type="InterPro" id="IPR011011">
    <property type="entry name" value="Znf_FYVE_PHD"/>
</dbReference>
<reference evidence="3" key="1">
    <citation type="journal article" date="2020" name="Stud. Mycol.">
        <title>101 Dothideomycetes genomes: a test case for predicting lifestyles and emergence of pathogens.</title>
        <authorList>
            <person name="Haridas S."/>
            <person name="Albert R."/>
            <person name="Binder M."/>
            <person name="Bloem J."/>
            <person name="Labutti K."/>
            <person name="Salamov A."/>
            <person name="Andreopoulos B."/>
            <person name="Baker S."/>
            <person name="Barry K."/>
            <person name="Bills G."/>
            <person name="Bluhm B."/>
            <person name="Cannon C."/>
            <person name="Castanera R."/>
            <person name="Culley D."/>
            <person name="Daum C."/>
            <person name="Ezra D."/>
            <person name="Gonzalez J."/>
            <person name="Henrissat B."/>
            <person name="Kuo A."/>
            <person name="Liang C."/>
            <person name="Lipzen A."/>
            <person name="Lutzoni F."/>
            <person name="Magnuson J."/>
            <person name="Mondo S."/>
            <person name="Nolan M."/>
            <person name="Ohm R."/>
            <person name="Pangilinan J."/>
            <person name="Park H.-J."/>
            <person name="Ramirez L."/>
            <person name="Alfaro M."/>
            <person name="Sun H."/>
            <person name="Tritt A."/>
            <person name="Yoshinaga Y."/>
            <person name="Zwiers L.-H."/>
            <person name="Turgeon B."/>
            <person name="Goodwin S."/>
            <person name="Spatafora J."/>
            <person name="Crous P."/>
            <person name="Grigoriev I."/>
        </authorList>
    </citation>
    <scope>NUCLEOTIDE SEQUENCE</scope>
    <source>
        <strain evidence="3">CBS 113818</strain>
    </source>
</reference>
<feature type="domain" description="BAH" evidence="2">
    <location>
        <begin position="128"/>
        <end position="250"/>
    </location>
</feature>
<feature type="compositionally biased region" description="Basic residues" evidence="1">
    <location>
        <begin position="302"/>
        <end position="312"/>
    </location>
</feature>
<feature type="compositionally biased region" description="Low complexity" evidence="1">
    <location>
        <begin position="382"/>
        <end position="394"/>
    </location>
</feature>
<dbReference type="SMART" id="SM00439">
    <property type="entry name" value="BAH"/>
    <property type="match status" value="1"/>
</dbReference>
<dbReference type="InterPro" id="IPR013083">
    <property type="entry name" value="Znf_RING/FYVE/PHD"/>
</dbReference>
<feature type="region of interest" description="Disordered" evidence="1">
    <location>
        <begin position="293"/>
        <end position="317"/>
    </location>
</feature>
<dbReference type="SUPFAM" id="SSF57903">
    <property type="entry name" value="FYVE/PHD zinc finger"/>
    <property type="match status" value="1"/>
</dbReference>